<evidence type="ECO:0000313" key="3">
    <source>
        <dbReference type="Proteomes" id="UP000675781"/>
    </source>
</evidence>
<proteinExistence type="predicted"/>
<protein>
    <recommendedName>
        <fullName evidence="4">Molecular chaperone Hsp90</fullName>
    </recommendedName>
</protein>
<feature type="region of interest" description="Disordered" evidence="1">
    <location>
        <begin position="105"/>
        <end position="128"/>
    </location>
</feature>
<gene>
    <name evidence="2" type="ORF">KDL01_11375</name>
</gene>
<dbReference type="InterPro" id="IPR036890">
    <property type="entry name" value="HATPase_C_sf"/>
</dbReference>
<comment type="caution">
    <text evidence="2">The sequence shown here is derived from an EMBL/GenBank/DDBJ whole genome shotgun (WGS) entry which is preliminary data.</text>
</comment>
<dbReference type="Gene3D" id="3.30.565.10">
    <property type="entry name" value="Histidine kinase-like ATPase, C-terminal domain"/>
    <property type="match status" value="1"/>
</dbReference>
<dbReference type="AlphaFoldDB" id="A0A941EMK0"/>
<evidence type="ECO:0000256" key="1">
    <source>
        <dbReference type="SAM" id="MobiDB-lite"/>
    </source>
</evidence>
<sequence length="1058" mass="112333">MTDQFHTAAIRERVLGSWVAAPVRFREDANLEEDLFLGGYRDRVLIELAQNAADAATRAAVPGRLRLTLESAAPDGPVLTVANTGAPLDADGVVSLSTLRASAKRGTDLAEGADQTGAQGHTHPSGDRVPVGRFGVGFAAVLAVSDEPSLLSRDGGVRFSAAQARDAVRQAAAGNAELAAELERRGGRVPALRLPFAAEGTPPWSYDGAVVLPLRDDAAVTLVRRLLAELDDTLLLSLPQLTEIVVDLDGEIRTLTADRSTPGECVVADGPRATRWRLAEAQGALHPDLLADRPVEERNRLRWSLTWAVPLDADGDPRSSRAQGAASVLYAPTPTDEPLGLPAVLIASFPLEATRRRVAPGPLTEFLLDRAAEAYAGLVAAWPNRTPALLRLVPGPLGEGALDAGLRRRVAALLPDTAFLPAANGDPAPLRPRDAVVIDPCDATLAEVLREVVPGLLPAGWERDQAAANALGVRRMGAGELAEALAGLDRGPAWWGRLYAAVYAVFGQDPAAGESLAALPVPLADGRTVRGGRGSLLPVAQLDMSVAAALRPLGLRIVHPDVLGGGSGATALLERLGARPAHPRALLDDPSVRGAIRALGDADPHGYDYESPSADTGLDAGVDPVGLAEALLTLVRAAEPSPHECFDLGELPLLNARGGYSPARELLLPSSPLAEVVDPQAYGFVDERWVQRWGVEVLRAVGVLDSLTLVRAEHVLLDIDALDEDLLDLDGIEEWVSEVRAAIDRSGRDIAPVAVELLAVRDLDLVTRWPRALELLAGPGLRAAVAEQVRVLPGEGRAVHLPSYTSWWLSRHQVLDGRRPADLATGGGLLAGLYDPAPAGQDPDFLVALGVRTTLEALLDAPGGPEELLDRLADPSRPVGGPQLAALYEALSEVAPEQVDPPRALRAWKDGALLVADGADVVVVDAPDLLSYLEGTPYLAVPVRCAKPLADLLELDLVSEAFNGTVTSEGEPRPVPEAVRDLLPECPEVYIEHDELILDDQYEVEWRVIDGTAHASTFDGMARALAWAAGRWDRRHHIAVLLAEPERADELTEENHFE</sequence>
<organism evidence="2 3">
    <name type="scientific">Actinospica durhamensis</name>
    <dbReference type="NCBI Taxonomy" id="1508375"/>
    <lineage>
        <taxon>Bacteria</taxon>
        <taxon>Bacillati</taxon>
        <taxon>Actinomycetota</taxon>
        <taxon>Actinomycetes</taxon>
        <taxon>Catenulisporales</taxon>
        <taxon>Actinospicaceae</taxon>
        <taxon>Actinospica</taxon>
    </lineage>
</organism>
<evidence type="ECO:0000313" key="2">
    <source>
        <dbReference type="EMBL" id="MBR7833871.1"/>
    </source>
</evidence>
<evidence type="ECO:0008006" key="4">
    <source>
        <dbReference type="Google" id="ProtNLM"/>
    </source>
</evidence>
<keyword evidence="3" id="KW-1185">Reference proteome</keyword>
<accession>A0A941EMK0</accession>
<name>A0A941EMK0_9ACTN</name>
<dbReference type="SUPFAM" id="SSF55874">
    <property type="entry name" value="ATPase domain of HSP90 chaperone/DNA topoisomerase II/histidine kinase"/>
    <property type="match status" value="1"/>
</dbReference>
<dbReference type="EMBL" id="JAGSOG010000042">
    <property type="protein sequence ID" value="MBR7833871.1"/>
    <property type="molecule type" value="Genomic_DNA"/>
</dbReference>
<dbReference type="Proteomes" id="UP000675781">
    <property type="component" value="Unassembled WGS sequence"/>
</dbReference>
<dbReference type="RefSeq" id="WP_212528392.1">
    <property type="nucleotide sequence ID" value="NZ_JAGSOG010000042.1"/>
</dbReference>
<reference evidence="2" key="1">
    <citation type="submission" date="2021-04" db="EMBL/GenBank/DDBJ databases">
        <title>Genome based classification of Actinospica acidithermotolerans sp. nov., an actinobacterium isolated from an Indonesian hot spring.</title>
        <authorList>
            <person name="Kusuma A.B."/>
            <person name="Putra K.E."/>
            <person name="Nafisah S."/>
            <person name="Loh J."/>
            <person name="Nouioui I."/>
            <person name="Goodfellow M."/>
        </authorList>
    </citation>
    <scope>NUCLEOTIDE SEQUENCE</scope>
    <source>
        <strain evidence="2">CSCA 57</strain>
    </source>
</reference>